<sequence>MELEQCIINRRSIRRFQKTPVQYEDIVAMVDAARWAPSWKNSQVTRYYAVLQEDRKNQIAQSMPAFNQIACLEAPLLLVACAKKARSGYNRDGSFATNKEKGWQMYDVGLSNMLLSLKAYELGLGTVIMGYYDEQVVAQAIDLADDQEVVAVIAVGYADEMPEAPKRKNVEELLVIK</sequence>
<dbReference type="SUPFAM" id="SSF55469">
    <property type="entry name" value="FMN-dependent nitroreductase-like"/>
    <property type="match status" value="1"/>
</dbReference>
<dbReference type="PANTHER" id="PTHR43673">
    <property type="entry name" value="NAD(P)H NITROREDUCTASE YDGI-RELATED"/>
    <property type="match status" value="1"/>
</dbReference>
<proteinExistence type="inferred from homology"/>
<evidence type="ECO:0000313" key="4">
    <source>
        <dbReference type="EMBL" id="HIU12648.1"/>
    </source>
</evidence>
<gene>
    <name evidence="4" type="ORF">IAD15_01035</name>
</gene>
<dbReference type="InterPro" id="IPR029479">
    <property type="entry name" value="Nitroreductase"/>
</dbReference>
<name>A0A9D1HLJ7_9FIRM</name>
<organism evidence="4 5">
    <name type="scientific">Candidatus Fimiplasma intestinipullorum</name>
    <dbReference type="NCBI Taxonomy" id="2840825"/>
    <lineage>
        <taxon>Bacteria</taxon>
        <taxon>Bacillati</taxon>
        <taxon>Bacillota</taxon>
        <taxon>Clostridia</taxon>
        <taxon>Eubacteriales</taxon>
        <taxon>Candidatus Fimiplasma</taxon>
    </lineage>
</organism>
<dbReference type="Gene3D" id="3.40.109.10">
    <property type="entry name" value="NADH Oxidase"/>
    <property type="match status" value="1"/>
</dbReference>
<dbReference type="EMBL" id="DVMJ01000007">
    <property type="protein sequence ID" value="HIU12648.1"/>
    <property type="molecule type" value="Genomic_DNA"/>
</dbReference>
<reference evidence="4" key="1">
    <citation type="submission" date="2020-10" db="EMBL/GenBank/DDBJ databases">
        <authorList>
            <person name="Gilroy R."/>
        </authorList>
    </citation>
    <scope>NUCLEOTIDE SEQUENCE</scope>
    <source>
        <strain evidence="4">CHK195-11698</strain>
    </source>
</reference>
<dbReference type="AlphaFoldDB" id="A0A9D1HLJ7"/>
<evidence type="ECO:0000256" key="1">
    <source>
        <dbReference type="ARBA" id="ARBA00007118"/>
    </source>
</evidence>
<evidence type="ECO:0000259" key="3">
    <source>
        <dbReference type="Pfam" id="PF00881"/>
    </source>
</evidence>
<comment type="caution">
    <text evidence="4">The sequence shown here is derived from an EMBL/GenBank/DDBJ whole genome shotgun (WGS) entry which is preliminary data.</text>
</comment>
<dbReference type="PANTHER" id="PTHR43673:SF10">
    <property type="entry name" value="NADH DEHYDROGENASE_NAD(P)H NITROREDUCTASE XCC3605-RELATED"/>
    <property type="match status" value="1"/>
</dbReference>
<keyword evidence="2" id="KW-0560">Oxidoreductase</keyword>
<dbReference type="Pfam" id="PF00881">
    <property type="entry name" value="Nitroreductase"/>
    <property type="match status" value="1"/>
</dbReference>
<dbReference type="Proteomes" id="UP000824175">
    <property type="component" value="Unassembled WGS sequence"/>
</dbReference>
<dbReference type="InterPro" id="IPR000415">
    <property type="entry name" value="Nitroreductase-like"/>
</dbReference>
<evidence type="ECO:0000313" key="5">
    <source>
        <dbReference type="Proteomes" id="UP000824175"/>
    </source>
</evidence>
<evidence type="ECO:0000256" key="2">
    <source>
        <dbReference type="ARBA" id="ARBA00023002"/>
    </source>
</evidence>
<protein>
    <submittedName>
        <fullName evidence="4">Nitroreductase family protein</fullName>
    </submittedName>
</protein>
<comment type="similarity">
    <text evidence="1">Belongs to the nitroreductase family.</text>
</comment>
<feature type="domain" description="Nitroreductase" evidence="3">
    <location>
        <begin position="8"/>
        <end position="157"/>
    </location>
</feature>
<reference evidence="4" key="2">
    <citation type="journal article" date="2021" name="PeerJ">
        <title>Extensive microbial diversity within the chicken gut microbiome revealed by metagenomics and culture.</title>
        <authorList>
            <person name="Gilroy R."/>
            <person name="Ravi A."/>
            <person name="Getino M."/>
            <person name="Pursley I."/>
            <person name="Horton D.L."/>
            <person name="Alikhan N.F."/>
            <person name="Baker D."/>
            <person name="Gharbi K."/>
            <person name="Hall N."/>
            <person name="Watson M."/>
            <person name="Adriaenssens E.M."/>
            <person name="Foster-Nyarko E."/>
            <person name="Jarju S."/>
            <person name="Secka A."/>
            <person name="Antonio M."/>
            <person name="Oren A."/>
            <person name="Chaudhuri R.R."/>
            <person name="La Ragione R."/>
            <person name="Hildebrand F."/>
            <person name="Pallen M.J."/>
        </authorList>
    </citation>
    <scope>NUCLEOTIDE SEQUENCE</scope>
    <source>
        <strain evidence="4">CHK195-11698</strain>
    </source>
</reference>
<accession>A0A9D1HLJ7</accession>
<dbReference type="GO" id="GO:0016491">
    <property type="term" value="F:oxidoreductase activity"/>
    <property type="evidence" value="ECO:0007669"/>
    <property type="project" value="UniProtKB-KW"/>
</dbReference>